<protein>
    <recommendedName>
        <fullName evidence="13">C2H2-type domain-containing protein</fullName>
    </recommendedName>
</protein>
<keyword evidence="15" id="KW-1185">Reference proteome</keyword>
<evidence type="ECO:0000259" key="13">
    <source>
        <dbReference type="PROSITE" id="PS50157"/>
    </source>
</evidence>
<keyword evidence="5 11" id="KW-0863">Zinc-finger</keyword>
<dbReference type="FunFam" id="3.30.160.60:FF:000862">
    <property type="entry name" value="zinc finger protein 697"/>
    <property type="match status" value="1"/>
</dbReference>
<evidence type="ECO:0000256" key="3">
    <source>
        <dbReference type="ARBA" id="ARBA00022723"/>
    </source>
</evidence>
<dbReference type="AlphaFoldDB" id="A0A9Q1EUM2"/>
<dbReference type="InterPro" id="IPR050717">
    <property type="entry name" value="C2H2-ZF_Transcription_Reg"/>
</dbReference>
<sequence>MSTCVTLHLQTQVASIMEVLAKSAVVEIGKAIDEGTAVFLLEMSRSKKENETLKWRLLELEKELLEARRGWGNGATARDRIRSVKVQVGDEIRGPDSNSYEEERSLSIDSVFGKEWSIDLWKNGELAAKKEEEAPLQPVINEEATQTVEDRQDLFPIKMELFEENLEDSDPQGGLKISAQQHIYQEGNFYSCAARQKSFTNNQHLCNRTGKKLHRCLVCGKCFSHRGSLHLHRRTVHTGEKPYSCAVCGKNFSHKGNLQKHQVIHTGEKSYSCAECGKHFSQKGNLQRHQIIHTGVKPYKCLECGKSFTDQGYLKKHILIHRGVKPHRCRECGKCFSQKSNRNSHERIHRREDTRGVPEAEIRKGTDSGLETDIFLSEVASSYSDAGNN</sequence>
<evidence type="ECO:0000313" key="15">
    <source>
        <dbReference type="Proteomes" id="UP001152622"/>
    </source>
</evidence>
<dbReference type="InterPro" id="IPR013087">
    <property type="entry name" value="Znf_C2H2_type"/>
</dbReference>
<feature type="domain" description="C2H2-type" evidence="13">
    <location>
        <begin position="271"/>
        <end position="298"/>
    </location>
</feature>
<dbReference type="GO" id="GO:0000981">
    <property type="term" value="F:DNA-binding transcription factor activity, RNA polymerase II-specific"/>
    <property type="evidence" value="ECO:0007669"/>
    <property type="project" value="TreeGrafter"/>
</dbReference>
<dbReference type="Proteomes" id="UP001152622">
    <property type="component" value="Chromosome 12"/>
</dbReference>
<keyword evidence="4" id="KW-0677">Repeat</keyword>
<dbReference type="PANTHER" id="PTHR14196:SF12">
    <property type="entry name" value="ZINC FINGER PROTEIN 208-LIKE"/>
    <property type="match status" value="1"/>
</dbReference>
<organism evidence="14 15">
    <name type="scientific">Synaphobranchus kaupii</name>
    <name type="common">Kaup's arrowtooth eel</name>
    <dbReference type="NCBI Taxonomy" id="118154"/>
    <lineage>
        <taxon>Eukaryota</taxon>
        <taxon>Metazoa</taxon>
        <taxon>Chordata</taxon>
        <taxon>Craniata</taxon>
        <taxon>Vertebrata</taxon>
        <taxon>Euteleostomi</taxon>
        <taxon>Actinopterygii</taxon>
        <taxon>Neopterygii</taxon>
        <taxon>Teleostei</taxon>
        <taxon>Anguilliformes</taxon>
        <taxon>Synaphobranchidae</taxon>
        <taxon>Synaphobranchus</taxon>
    </lineage>
</organism>
<evidence type="ECO:0000256" key="10">
    <source>
        <dbReference type="ARBA" id="ARBA00023242"/>
    </source>
</evidence>
<keyword evidence="8" id="KW-0238">DNA-binding</keyword>
<dbReference type="Gene3D" id="3.30.160.60">
    <property type="entry name" value="Classic Zinc Finger"/>
    <property type="match status" value="5"/>
</dbReference>
<evidence type="ECO:0000313" key="14">
    <source>
        <dbReference type="EMBL" id="KAJ8345318.1"/>
    </source>
</evidence>
<comment type="subcellular location">
    <subcellularLocation>
        <location evidence="1">Nucleus</location>
    </subcellularLocation>
</comment>
<evidence type="ECO:0000256" key="7">
    <source>
        <dbReference type="ARBA" id="ARBA00023015"/>
    </source>
</evidence>
<name>A0A9Q1EUM2_SYNKA</name>
<evidence type="ECO:0000256" key="12">
    <source>
        <dbReference type="SAM" id="Coils"/>
    </source>
</evidence>
<evidence type="ECO:0000256" key="4">
    <source>
        <dbReference type="ARBA" id="ARBA00022737"/>
    </source>
</evidence>
<comment type="caution">
    <text evidence="14">The sequence shown here is derived from an EMBL/GenBank/DDBJ whole genome shotgun (WGS) entry which is preliminary data.</text>
</comment>
<keyword evidence="3" id="KW-0479">Metal-binding</keyword>
<dbReference type="GO" id="GO:0008270">
    <property type="term" value="F:zinc ion binding"/>
    <property type="evidence" value="ECO:0007669"/>
    <property type="project" value="UniProtKB-KW"/>
</dbReference>
<evidence type="ECO:0000256" key="6">
    <source>
        <dbReference type="ARBA" id="ARBA00022833"/>
    </source>
</evidence>
<reference evidence="14" key="1">
    <citation type="journal article" date="2023" name="Science">
        <title>Genome structures resolve the early diversification of teleost fishes.</title>
        <authorList>
            <person name="Parey E."/>
            <person name="Louis A."/>
            <person name="Montfort J."/>
            <person name="Bouchez O."/>
            <person name="Roques C."/>
            <person name="Iampietro C."/>
            <person name="Lluch J."/>
            <person name="Castinel A."/>
            <person name="Donnadieu C."/>
            <person name="Desvignes T."/>
            <person name="Floi Bucao C."/>
            <person name="Jouanno E."/>
            <person name="Wen M."/>
            <person name="Mejri S."/>
            <person name="Dirks R."/>
            <person name="Jansen H."/>
            <person name="Henkel C."/>
            <person name="Chen W.J."/>
            <person name="Zahm M."/>
            <person name="Cabau C."/>
            <person name="Klopp C."/>
            <person name="Thompson A.W."/>
            <person name="Robinson-Rechavi M."/>
            <person name="Braasch I."/>
            <person name="Lecointre G."/>
            <person name="Bobe J."/>
            <person name="Postlethwait J.H."/>
            <person name="Berthelot C."/>
            <person name="Roest Crollius H."/>
            <person name="Guiguen Y."/>
        </authorList>
    </citation>
    <scope>NUCLEOTIDE SEQUENCE</scope>
    <source>
        <strain evidence="14">WJC10195</strain>
    </source>
</reference>
<feature type="domain" description="C2H2-type" evidence="13">
    <location>
        <begin position="214"/>
        <end position="242"/>
    </location>
</feature>
<evidence type="ECO:0000256" key="1">
    <source>
        <dbReference type="ARBA" id="ARBA00004123"/>
    </source>
</evidence>
<dbReference type="InterPro" id="IPR036236">
    <property type="entry name" value="Znf_C2H2_sf"/>
</dbReference>
<comment type="similarity">
    <text evidence="2">Belongs to the krueppel C2H2-type zinc-finger protein family.</text>
</comment>
<dbReference type="SUPFAM" id="SSF57667">
    <property type="entry name" value="beta-beta-alpha zinc fingers"/>
    <property type="match status" value="3"/>
</dbReference>
<dbReference type="SMART" id="SM00355">
    <property type="entry name" value="ZnF_C2H2"/>
    <property type="match status" value="5"/>
</dbReference>
<evidence type="ECO:0000256" key="5">
    <source>
        <dbReference type="ARBA" id="ARBA00022771"/>
    </source>
</evidence>
<dbReference type="FunFam" id="3.30.160.60:FF:000446">
    <property type="entry name" value="Zinc finger protein"/>
    <property type="match status" value="1"/>
</dbReference>
<dbReference type="PROSITE" id="PS00028">
    <property type="entry name" value="ZINC_FINGER_C2H2_1"/>
    <property type="match status" value="5"/>
</dbReference>
<evidence type="ECO:0000256" key="11">
    <source>
        <dbReference type="PROSITE-ProRule" id="PRU00042"/>
    </source>
</evidence>
<dbReference type="GO" id="GO:0000977">
    <property type="term" value="F:RNA polymerase II transcription regulatory region sequence-specific DNA binding"/>
    <property type="evidence" value="ECO:0007669"/>
    <property type="project" value="TreeGrafter"/>
</dbReference>
<proteinExistence type="inferred from homology"/>
<dbReference type="EMBL" id="JAINUF010000012">
    <property type="protein sequence ID" value="KAJ8345318.1"/>
    <property type="molecule type" value="Genomic_DNA"/>
</dbReference>
<gene>
    <name evidence="14" type="ORF">SKAU_G00295110</name>
</gene>
<dbReference type="OrthoDB" id="8113227at2759"/>
<evidence type="ECO:0000256" key="2">
    <source>
        <dbReference type="ARBA" id="ARBA00006991"/>
    </source>
</evidence>
<feature type="domain" description="C2H2-type" evidence="13">
    <location>
        <begin position="327"/>
        <end position="354"/>
    </location>
</feature>
<feature type="domain" description="C2H2-type" evidence="13">
    <location>
        <begin position="243"/>
        <end position="270"/>
    </location>
</feature>
<dbReference type="Pfam" id="PF00096">
    <property type="entry name" value="zf-C2H2"/>
    <property type="match status" value="5"/>
</dbReference>
<keyword evidence="10" id="KW-0539">Nucleus</keyword>
<dbReference type="FunFam" id="3.30.160.60:FF:000759">
    <property type="entry name" value="zinc finger protein 16"/>
    <property type="match status" value="1"/>
</dbReference>
<keyword evidence="9" id="KW-0804">Transcription</keyword>
<accession>A0A9Q1EUM2</accession>
<dbReference type="GO" id="GO:0005634">
    <property type="term" value="C:nucleus"/>
    <property type="evidence" value="ECO:0007669"/>
    <property type="project" value="UniProtKB-SubCell"/>
</dbReference>
<keyword evidence="12" id="KW-0175">Coiled coil</keyword>
<evidence type="ECO:0000256" key="8">
    <source>
        <dbReference type="ARBA" id="ARBA00023125"/>
    </source>
</evidence>
<keyword evidence="6" id="KW-0862">Zinc</keyword>
<feature type="domain" description="C2H2-type" evidence="13">
    <location>
        <begin position="299"/>
        <end position="326"/>
    </location>
</feature>
<keyword evidence="7" id="KW-0805">Transcription regulation</keyword>
<dbReference type="PROSITE" id="PS50157">
    <property type="entry name" value="ZINC_FINGER_C2H2_2"/>
    <property type="match status" value="5"/>
</dbReference>
<dbReference type="FunFam" id="3.30.160.60:FF:000110">
    <property type="entry name" value="Zinc finger protein-like"/>
    <property type="match status" value="1"/>
</dbReference>
<evidence type="ECO:0000256" key="9">
    <source>
        <dbReference type="ARBA" id="ARBA00023163"/>
    </source>
</evidence>
<dbReference type="PANTHER" id="PTHR14196">
    <property type="entry name" value="ODD-SKIPPED - RELATED"/>
    <property type="match status" value="1"/>
</dbReference>
<feature type="coiled-coil region" evidence="12">
    <location>
        <begin position="43"/>
        <end position="70"/>
    </location>
</feature>
<dbReference type="FunFam" id="3.30.160.60:FF:000733">
    <property type="entry name" value="Zinc finger protein 236 variant"/>
    <property type="match status" value="1"/>
</dbReference>